<dbReference type="Gene3D" id="3.40.640.10">
    <property type="entry name" value="Type I PLP-dependent aspartate aminotransferase-like (Major domain)"/>
    <property type="match status" value="1"/>
</dbReference>
<dbReference type="PANTHER" id="PTHR43525:SF2">
    <property type="entry name" value="CYSTATHIONINE BETA-LYASE-RELATED"/>
    <property type="match status" value="1"/>
</dbReference>
<comment type="similarity">
    <text evidence="5">Belongs to the class-II pyridoxal-phosphate-dependent aminotransferase family. MalY/PatB cystathionine beta-lyase subfamily.</text>
</comment>
<dbReference type="RefSeq" id="WP_043057847.1">
    <property type="nucleotide sequence ID" value="NZ_LXEY01000018.1"/>
</dbReference>
<dbReference type="InterPro" id="IPR015422">
    <property type="entry name" value="PyrdxlP-dep_Trfase_small"/>
</dbReference>
<dbReference type="CDD" id="cd00609">
    <property type="entry name" value="AAT_like"/>
    <property type="match status" value="1"/>
</dbReference>
<evidence type="ECO:0000256" key="4">
    <source>
        <dbReference type="ARBA" id="ARBA00023239"/>
    </source>
</evidence>
<evidence type="ECO:0000256" key="3">
    <source>
        <dbReference type="ARBA" id="ARBA00022898"/>
    </source>
</evidence>
<evidence type="ECO:0000256" key="5">
    <source>
        <dbReference type="ARBA" id="ARBA00037974"/>
    </source>
</evidence>
<keyword evidence="4" id="KW-0456">Lyase</keyword>
<dbReference type="InterPro" id="IPR004839">
    <property type="entry name" value="Aminotransferase_I/II_large"/>
</dbReference>
<comment type="cofactor">
    <cofactor evidence="1">
        <name>pyridoxal 5'-phosphate</name>
        <dbReference type="ChEBI" id="CHEBI:597326"/>
    </cofactor>
</comment>
<dbReference type="Pfam" id="PF00155">
    <property type="entry name" value="Aminotran_1_2"/>
    <property type="match status" value="1"/>
</dbReference>
<dbReference type="InterPro" id="IPR015421">
    <property type="entry name" value="PyrdxlP-dep_Trfase_major"/>
</dbReference>
<dbReference type="GO" id="GO:0030170">
    <property type="term" value="F:pyridoxal phosphate binding"/>
    <property type="evidence" value="ECO:0007669"/>
    <property type="project" value="InterPro"/>
</dbReference>
<dbReference type="EC" id="4.4.1.13" evidence="2"/>
<evidence type="ECO:0000313" key="8">
    <source>
        <dbReference type="Proteomes" id="UP000078292"/>
    </source>
</evidence>
<dbReference type="STRING" id="1837282.A6F49_09905"/>
<dbReference type="GO" id="GO:0047804">
    <property type="term" value="F:cysteine-S-conjugate beta-lyase activity"/>
    <property type="evidence" value="ECO:0007669"/>
    <property type="project" value="UniProtKB-EC"/>
</dbReference>
<evidence type="ECO:0000256" key="1">
    <source>
        <dbReference type="ARBA" id="ARBA00001933"/>
    </source>
</evidence>
<keyword evidence="8" id="KW-1185">Reference proteome</keyword>
<dbReference type="AlphaFoldDB" id="A0A1B7LZ76"/>
<dbReference type="EMBL" id="LXEY01000018">
    <property type="protein sequence ID" value="OAV60800.1"/>
    <property type="molecule type" value="Genomic_DNA"/>
</dbReference>
<comment type="caution">
    <text evidence="7">The sequence shown here is derived from an EMBL/GenBank/DDBJ whole genome shotgun (WGS) entry which is preliminary data.</text>
</comment>
<evidence type="ECO:0000259" key="6">
    <source>
        <dbReference type="Pfam" id="PF00155"/>
    </source>
</evidence>
<dbReference type="Gene3D" id="3.90.1150.10">
    <property type="entry name" value="Aspartate Aminotransferase, domain 1"/>
    <property type="match status" value="1"/>
</dbReference>
<proteinExistence type="inferred from homology"/>
<dbReference type="OrthoDB" id="3224382at2"/>
<name>A0A1B7LZ76_9MICC</name>
<reference evidence="7 8" key="1">
    <citation type="submission" date="2016-04" db="EMBL/GenBank/DDBJ databases">
        <title>First whole genome shotgun sequence of the bacterium Enteractinococcus sp. strain UASWS1574.</title>
        <authorList>
            <person name="Crovadore J."/>
            <person name="Chablais R."/>
            <person name="Lefort F."/>
        </authorList>
    </citation>
    <scope>NUCLEOTIDE SEQUENCE [LARGE SCALE GENOMIC DNA]</scope>
    <source>
        <strain evidence="7 8">UASWS1574</strain>
    </source>
</reference>
<dbReference type="Proteomes" id="UP000078292">
    <property type="component" value="Unassembled WGS sequence"/>
</dbReference>
<accession>A0A1B7LZ76</accession>
<dbReference type="InterPro" id="IPR015424">
    <property type="entry name" value="PyrdxlP-dep_Trfase"/>
</dbReference>
<sequence>MTYDVPEILGDLSIPALRSSGSMKWSMFPEHIHGHETLPCFVAEMDFTPAAPIRQALTRWAADGSLGYRDPVLVEGFQRVVRQYFSTVGLEVSDDAFRPISDVMTAYDVVARLFTPADSPITLMTPAYMNFVRHVFSDQRRIQSVDMLAPDELHDHWRIDWEALEHAMLAGGLLVLVNPHNPIGKVYTRTELECIAELAQRYGVRVFSDEIHSPLVYDGHRHIPFASISAQAAEVAITAWSATKAYSIPGTKAASLIFTNPADADLWHRHAAHFEMGTASSGYVATIAALDHSQEWFDAALEQLDTNRGLFDELVAHHLPGGCYLEPESTYLAWLDLRSTPNYAKFATLVTEHRSLADITAQHSGVVATDGVETGASGDGHLRINFATAPAIVEQIVTRLGAIYAG</sequence>
<evidence type="ECO:0000313" key="7">
    <source>
        <dbReference type="EMBL" id="OAV60800.1"/>
    </source>
</evidence>
<keyword evidence="3" id="KW-0663">Pyridoxal phosphate</keyword>
<evidence type="ECO:0000256" key="2">
    <source>
        <dbReference type="ARBA" id="ARBA00012224"/>
    </source>
</evidence>
<dbReference type="PANTHER" id="PTHR43525">
    <property type="entry name" value="PROTEIN MALY"/>
    <property type="match status" value="1"/>
</dbReference>
<organism evidence="7 8">
    <name type="scientific">Enteractinococcus helveticum</name>
    <dbReference type="NCBI Taxonomy" id="1837282"/>
    <lineage>
        <taxon>Bacteria</taxon>
        <taxon>Bacillati</taxon>
        <taxon>Actinomycetota</taxon>
        <taxon>Actinomycetes</taxon>
        <taxon>Micrococcales</taxon>
        <taxon>Micrococcaceae</taxon>
    </lineage>
</organism>
<dbReference type="SUPFAM" id="SSF53383">
    <property type="entry name" value="PLP-dependent transferases"/>
    <property type="match status" value="1"/>
</dbReference>
<gene>
    <name evidence="7" type="ORF">A6F49_09905</name>
</gene>
<feature type="domain" description="Aminotransferase class I/classII large" evidence="6">
    <location>
        <begin position="96"/>
        <end position="399"/>
    </location>
</feature>
<dbReference type="InterPro" id="IPR051798">
    <property type="entry name" value="Class-II_PLP-Dep_Aminotrans"/>
</dbReference>
<protein>
    <recommendedName>
        <fullName evidence="2">cysteine-S-conjugate beta-lyase</fullName>
        <ecNumber evidence="2">4.4.1.13</ecNumber>
    </recommendedName>
</protein>